<dbReference type="AlphaFoldDB" id="A0A329LV67"/>
<feature type="domain" description="Knr4/Smi1-like" evidence="1">
    <location>
        <begin position="73"/>
        <end position="171"/>
    </location>
</feature>
<dbReference type="OrthoDB" id="2633244at2"/>
<name>A0A329LV67_9BACL</name>
<keyword evidence="3" id="KW-1185">Reference proteome</keyword>
<dbReference type="EMBL" id="QMFB01000035">
    <property type="protein sequence ID" value="RAV11875.1"/>
    <property type="molecule type" value="Genomic_DNA"/>
</dbReference>
<sequence length="184" mass="21154">MLWSTVFGKEYEKKKGLAKDDLHRFLSEWNSPMTAKEIAEITERQRNPFPVTDPLYSQYRPFDPARWTIPNQKLPNSYIEFLGYSNGGEFGNGDRYFQFFEAAELRKMNLAYEFPQYMSGAVSFGMDGCGNHYIFDMREALRDGEYPIVAAHSGNLGYEDCRKVADSFAELCLGTTSLDDELNK</sequence>
<dbReference type="Proteomes" id="UP000250369">
    <property type="component" value="Unassembled WGS sequence"/>
</dbReference>
<evidence type="ECO:0000313" key="3">
    <source>
        <dbReference type="Proteomes" id="UP000250369"/>
    </source>
</evidence>
<dbReference type="SUPFAM" id="SSF160631">
    <property type="entry name" value="SMI1/KNR4-like"/>
    <property type="match status" value="1"/>
</dbReference>
<comment type="caution">
    <text evidence="2">The sequence shown here is derived from an EMBL/GenBank/DDBJ whole genome shotgun (WGS) entry which is preliminary data.</text>
</comment>
<dbReference type="Pfam" id="PF09346">
    <property type="entry name" value="SMI1_KNR4"/>
    <property type="match status" value="1"/>
</dbReference>
<dbReference type="InterPro" id="IPR018958">
    <property type="entry name" value="Knr4/Smi1-like_dom"/>
</dbReference>
<gene>
    <name evidence="2" type="ORF">DQG23_35425</name>
</gene>
<evidence type="ECO:0000259" key="1">
    <source>
        <dbReference type="Pfam" id="PF09346"/>
    </source>
</evidence>
<dbReference type="Gene3D" id="3.40.1580.10">
    <property type="entry name" value="SMI1/KNR4-like"/>
    <property type="match status" value="1"/>
</dbReference>
<dbReference type="InterPro" id="IPR037883">
    <property type="entry name" value="Knr4/Smi1-like_sf"/>
</dbReference>
<proteinExistence type="predicted"/>
<protein>
    <submittedName>
        <fullName evidence="2">SMI1/KNR4 family protein</fullName>
    </submittedName>
</protein>
<reference evidence="2 3" key="1">
    <citation type="journal article" date="2009" name="Int. J. Syst. Evol. Microbiol.">
        <title>Paenibacillus contaminans sp. nov., isolated from a contaminated laboratory plate.</title>
        <authorList>
            <person name="Chou J.H."/>
            <person name="Lee J.H."/>
            <person name="Lin M.C."/>
            <person name="Chang P.S."/>
            <person name="Arun A.B."/>
            <person name="Young C.C."/>
            <person name="Chen W.M."/>
        </authorList>
    </citation>
    <scope>NUCLEOTIDE SEQUENCE [LARGE SCALE GENOMIC DNA]</scope>
    <source>
        <strain evidence="2 3">CKOBP-6</strain>
    </source>
</reference>
<evidence type="ECO:0000313" key="2">
    <source>
        <dbReference type="EMBL" id="RAV11875.1"/>
    </source>
</evidence>
<dbReference type="RefSeq" id="WP_113035770.1">
    <property type="nucleotide sequence ID" value="NZ_QMFB01000035.1"/>
</dbReference>
<accession>A0A329LV67</accession>
<organism evidence="2 3">
    <name type="scientific">Paenibacillus contaminans</name>
    <dbReference type="NCBI Taxonomy" id="450362"/>
    <lineage>
        <taxon>Bacteria</taxon>
        <taxon>Bacillati</taxon>
        <taxon>Bacillota</taxon>
        <taxon>Bacilli</taxon>
        <taxon>Bacillales</taxon>
        <taxon>Paenibacillaceae</taxon>
        <taxon>Paenibacillus</taxon>
    </lineage>
</organism>